<comment type="caution">
    <text evidence="1">The sequence shown here is derived from an EMBL/GenBank/DDBJ whole genome shotgun (WGS) entry which is preliminary data.</text>
</comment>
<dbReference type="EMBL" id="RFFI01000147">
    <property type="protein sequence ID" value="RMI04591.1"/>
    <property type="molecule type" value="Genomic_DNA"/>
</dbReference>
<proteinExistence type="predicted"/>
<organism evidence="1 2">
    <name type="scientific">Cellulomonas triticagri</name>
    <dbReference type="NCBI Taxonomy" id="2483352"/>
    <lineage>
        <taxon>Bacteria</taxon>
        <taxon>Bacillati</taxon>
        <taxon>Actinomycetota</taxon>
        <taxon>Actinomycetes</taxon>
        <taxon>Micrococcales</taxon>
        <taxon>Cellulomonadaceae</taxon>
        <taxon>Cellulomonas</taxon>
    </lineage>
</organism>
<sequence length="68" mass="6550">MVADEVGASGPPTSSRSPDLASGALACVGGIGSVPAGAGGLVRADVSTVTVAFWLVRAGAGRRSQDIP</sequence>
<dbReference type="AlphaFoldDB" id="A0A3M2IXQ9"/>
<reference evidence="1 2" key="1">
    <citation type="submission" date="2018-10" db="EMBL/GenBank/DDBJ databases">
        <title>Isolation, diversity and antifungal activity of actinobacteria from wheat.</title>
        <authorList>
            <person name="Han C."/>
        </authorList>
    </citation>
    <scope>NUCLEOTIDE SEQUENCE [LARGE SCALE GENOMIC DNA]</scope>
    <source>
        <strain evidence="1 2">NEAU-YY56</strain>
    </source>
</reference>
<keyword evidence="2" id="KW-1185">Reference proteome</keyword>
<protein>
    <submittedName>
        <fullName evidence="1">Uncharacterized protein</fullName>
    </submittedName>
</protein>
<name>A0A3M2IXQ9_9CELL</name>
<accession>A0A3M2IXQ9</accession>
<gene>
    <name evidence="1" type="ORF">EBM89_18430</name>
</gene>
<evidence type="ECO:0000313" key="2">
    <source>
        <dbReference type="Proteomes" id="UP000269289"/>
    </source>
</evidence>
<evidence type="ECO:0000313" key="1">
    <source>
        <dbReference type="EMBL" id="RMI04591.1"/>
    </source>
</evidence>
<dbReference type="Proteomes" id="UP000269289">
    <property type="component" value="Unassembled WGS sequence"/>
</dbReference>